<dbReference type="InterPro" id="IPR049326">
    <property type="entry name" value="Rhodopsin_dom_fungi"/>
</dbReference>
<evidence type="ECO:0000256" key="1">
    <source>
        <dbReference type="ARBA" id="ARBA00004141"/>
    </source>
</evidence>
<dbReference type="GO" id="GO:0016020">
    <property type="term" value="C:membrane"/>
    <property type="evidence" value="ECO:0007669"/>
    <property type="project" value="UniProtKB-SubCell"/>
</dbReference>
<comment type="similarity">
    <text evidence="5">Belongs to the SAT4 family.</text>
</comment>
<keyword evidence="10" id="KW-1185">Reference proteome</keyword>
<keyword evidence="4 7" id="KW-0472">Membrane</keyword>
<dbReference type="Pfam" id="PF20684">
    <property type="entry name" value="Fung_rhodopsin"/>
    <property type="match status" value="1"/>
</dbReference>
<dbReference type="VEuPathDB" id="FungiDB:CH63R_08677"/>
<evidence type="ECO:0000313" key="10">
    <source>
        <dbReference type="Proteomes" id="UP000092177"/>
    </source>
</evidence>
<name>A0A1B7Y5B4_COLHI</name>
<evidence type="ECO:0000256" key="3">
    <source>
        <dbReference type="ARBA" id="ARBA00022989"/>
    </source>
</evidence>
<dbReference type="GeneID" id="28867758"/>
<dbReference type="AlphaFoldDB" id="A0A1B7Y5B4"/>
<reference evidence="10" key="1">
    <citation type="journal article" date="2017" name="BMC Genomics">
        <title>Gapless genome assembly of Colletotrichum higginsianum reveals chromosome structure and association of transposable elements with secondary metabolite gene clusters.</title>
        <authorList>
            <person name="Dallery J.-F."/>
            <person name="Lapalu N."/>
            <person name="Zampounis A."/>
            <person name="Pigne S."/>
            <person name="Luyten I."/>
            <person name="Amselem J."/>
            <person name="Wittenberg A.H.J."/>
            <person name="Zhou S."/>
            <person name="de Queiroz M.V."/>
            <person name="Robin G.P."/>
            <person name="Auger A."/>
            <person name="Hainaut M."/>
            <person name="Henrissat B."/>
            <person name="Kim K.-T."/>
            <person name="Lee Y.-H."/>
            <person name="Lespinet O."/>
            <person name="Schwartz D.C."/>
            <person name="Thon M.R."/>
            <person name="O'Connell R.J."/>
        </authorList>
    </citation>
    <scope>NUCLEOTIDE SEQUENCE [LARGE SCALE GENOMIC DNA]</scope>
    <source>
        <strain evidence="10">IMI 349063</strain>
    </source>
</reference>
<feature type="transmembrane region" description="Helical" evidence="7">
    <location>
        <begin position="245"/>
        <end position="265"/>
    </location>
</feature>
<evidence type="ECO:0000313" key="9">
    <source>
        <dbReference type="EMBL" id="OBR07156.1"/>
    </source>
</evidence>
<feature type="transmembrane region" description="Helical" evidence="7">
    <location>
        <begin position="75"/>
        <end position="97"/>
    </location>
</feature>
<feature type="region of interest" description="Disordered" evidence="6">
    <location>
        <begin position="348"/>
        <end position="402"/>
    </location>
</feature>
<feature type="domain" description="Rhodopsin" evidence="8">
    <location>
        <begin position="57"/>
        <end position="301"/>
    </location>
</feature>
<dbReference type="EMBL" id="LTAN01000006">
    <property type="protein sequence ID" value="OBR07156.1"/>
    <property type="molecule type" value="Genomic_DNA"/>
</dbReference>
<organism evidence="9 10">
    <name type="scientific">Colletotrichum higginsianum (strain IMI 349063)</name>
    <name type="common">Crucifer anthracnose fungus</name>
    <dbReference type="NCBI Taxonomy" id="759273"/>
    <lineage>
        <taxon>Eukaryota</taxon>
        <taxon>Fungi</taxon>
        <taxon>Dikarya</taxon>
        <taxon>Ascomycota</taxon>
        <taxon>Pezizomycotina</taxon>
        <taxon>Sordariomycetes</taxon>
        <taxon>Hypocreomycetidae</taxon>
        <taxon>Glomerellales</taxon>
        <taxon>Glomerellaceae</taxon>
        <taxon>Colletotrichum</taxon>
        <taxon>Colletotrichum destructivum species complex</taxon>
    </lineage>
</organism>
<gene>
    <name evidence="9" type="ORF">CH63R_08677</name>
</gene>
<evidence type="ECO:0000256" key="5">
    <source>
        <dbReference type="ARBA" id="ARBA00038359"/>
    </source>
</evidence>
<evidence type="ECO:0000259" key="8">
    <source>
        <dbReference type="Pfam" id="PF20684"/>
    </source>
</evidence>
<dbReference type="PANTHER" id="PTHR33048:SF2">
    <property type="entry name" value="SRPK"/>
    <property type="match status" value="1"/>
</dbReference>
<dbReference type="PANTHER" id="PTHR33048">
    <property type="entry name" value="PTH11-LIKE INTEGRAL MEMBRANE PROTEIN (AFU_ORTHOLOGUE AFUA_5G11245)"/>
    <property type="match status" value="1"/>
</dbReference>
<evidence type="ECO:0000256" key="2">
    <source>
        <dbReference type="ARBA" id="ARBA00022692"/>
    </source>
</evidence>
<sequence>MRGPSSNVQLEQDDSYLPEVWVKTTKPIPSAGPEAVANMYVMRQAWYAIGVFVILLRYAVRLRTVGIHGLRGDDYLALPYLVLYSIDMYVVQITYYTGGNIDITADMVPKLSDHDVEILELGSKLEFLSWYSYPGCIWVLKFTVLFFYKRLTMGLFRRRAMIGLFWLCGLSYIGLCMTVTLSCVPYFGFSDNWRIRPLPGPECTFRPQNFWVLLWLNILTDAALLTIPIPILWHLRVSLKRKIGVAILLSSGVFVISTAVVRAVTTLGGSPSIININRWGFRETAVGLITVTLPVLSPLATRAFWRRGPYIRDYYDRIRGPREQNHARFGNWLGTVVLRYVDEEDGTIPRRSSATKQLEEEGHGGEQASPAESIGKGGSEIYEMVTKSVGTSTMTMDGIEEA</sequence>
<proteinExistence type="inferred from homology"/>
<keyword evidence="3 7" id="KW-1133">Transmembrane helix</keyword>
<evidence type="ECO:0000256" key="7">
    <source>
        <dbReference type="SAM" id="Phobius"/>
    </source>
</evidence>
<dbReference type="RefSeq" id="XP_018155674.1">
    <property type="nucleotide sequence ID" value="XM_018303651.1"/>
</dbReference>
<feature type="transmembrane region" description="Helical" evidence="7">
    <location>
        <begin position="45"/>
        <end position="63"/>
    </location>
</feature>
<dbReference type="KEGG" id="chig:CH63R_08677"/>
<evidence type="ECO:0000256" key="6">
    <source>
        <dbReference type="SAM" id="MobiDB-lite"/>
    </source>
</evidence>
<feature type="transmembrane region" description="Helical" evidence="7">
    <location>
        <begin position="209"/>
        <end position="233"/>
    </location>
</feature>
<comment type="subcellular location">
    <subcellularLocation>
        <location evidence="1">Membrane</location>
        <topology evidence="1">Multi-pass membrane protein</topology>
    </subcellularLocation>
</comment>
<feature type="transmembrane region" description="Helical" evidence="7">
    <location>
        <begin position="130"/>
        <end position="148"/>
    </location>
</feature>
<keyword evidence="2 7" id="KW-0812">Transmembrane</keyword>
<feature type="transmembrane region" description="Helical" evidence="7">
    <location>
        <begin position="285"/>
        <end position="305"/>
    </location>
</feature>
<accession>A0A1B7Y5B4</accession>
<evidence type="ECO:0000256" key="4">
    <source>
        <dbReference type="ARBA" id="ARBA00023136"/>
    </source>
</evidence>
<dbReference type="OrthoDB" id="4329349at2759"/>
<comment type="caution">
    <text evidence="9">The sequence shown here is derived from an EMBL/GenBank/DDBJ whole genome shotgun (WGS) entry which is preliminary data.</text>
</comment>
<feature type="transmembrane region" description="Helical" evidence="7">
    <location>
        <begin position="160"/>
        <end position="189"/>
    </location>
</feature>
<protein>
    <submittedName>
        <fullName evidence="9">Kinesin-like protein</fullName>
    </submittedName>
</protein>
<dbReference type="InterPro" id="IPR052337">
    <property type="entry name" value="SAT4-like"/>
</dbReference>
<dbReference type="Proteomes" id="UP000092177">
    <property type="component" value="Chromosome 6"/>
</dbReference>